<evidence type="ECO:0000313" key="2">
    <source>
        <dbReference type="EMBL" id="KAB6444602.1"/>
    </source>
</evidence>
<dbReference type="Proteomes" id="UP000483142">
    <property type="component" value="Unassembled WGS sequence"/>
</dbReference>
<dbReference type="Proteomes" id="UP000468344">
    <property type="component" value="Unassembled WGS sequence"/>
</dbReference>
<evidence type="ECO:0000256" key="1">
    <source>
        <dbReference type="SAM" id="Phobius"/>
    </source>
</evidence>
<sequence length="84" mass="9521">MADGQIEGNFNQAKDKKSVINDTIKLNADKKRSSDIHEKEYTEMMKDKRESKLLEQIVLTCVSGAVLVVIVLAVVRRQRGNDFL</sequence>
<evidence type="ECO:0000313" key="4">
    <source>
        <dbReference type="EMBL" id="RGV02624.1"/>
    </source>
</evidence>
<dbReference type="AlphaFoldDB" id="A0A3E5FCK1"/>
<keyword evidence="1" id="KW-0472">Membrane</keyword>
<evidence type="ECO:0000313" key="7">
    <source>
        <dbReference type="Proteomes" id="UP000483142"/>
    </source>
</evidence>
<evidence type="ECO:0000313" key="3">
    <source>
        <dbReference type="EMBL" id="KAB6469965.1"/>
    </source>
</evidence>
<dbReference type="EMBL" id="WDBZ01000095">
    <property type="protein sequence ID" value="KAB6444602.1"/>
    <property type="molecule type" value="Genomic_DNA"/>
</dbReference>
<feature type="transmembrane region" description="Helical" evidence="1">
    <location>
        <begin position="53"/>
        <end position="75"/>
    </location>
</feature>
<evidence type="ECO:0000313" key="6">
    <source>
        <dbReference type="Proteomes" id="UP000468344"/>
    </source>
</evidence>
<protein>
    <submittedName>
        <fullName evidence="2">Uncharacterized protein</fullName>
    </submittedName>
</protein>
<keyword evidence="1" id="KW-1133">Transmembrane helix</keyword>
<dbReference type="Proteomes" id="UP000285379">
    <property type="component" value="Unassembled WGS sequence"/>
</dbReference>
<dbReference type="EMBL" id="QRYT01000131">
    <property type="protein sequence ID" value="RGV02624.1"/>
    <property type="molecule type" value="Genomic_DNA"/>
</dbReference>
<keyword evidence="1" id="KW-0812">Transmembrane</keyword>
<gene>
    <name evidence="4" type="ORF">DWW27_23925</name>
    <name evidence="3" type="ORF">GAZ06_23240</name>
    <name evidence="2" type="ORF">GAZ09_23630</name>
</gene>
<reference evidence="6 7" key="2">
    <citation type="journal article" date="2019" name="Nat. Med.">
        <title>A library of human gut bacterial isolates paired with longitudinal multiomics data enables mechanistic microbiome research.</title>
        <authorList>
            <person name="Poyet M."/>
            <person name="Groussin M."/>
            <person name="Gibbons S.M."/>
            <person name="Avila-Pacheco J."/>
            <person name="Jiang X."/>
            <person name="Kearney S.M."/>
            <person name="Perrotta A.R."/>
            <person name="Berdy B."/>
            <person name="Zhao S."/>
            <person name="Lieberman T.D."/>
            <person name="Swanson P.K."/>
            <person name="Smith M."/>
            <person name="Roesemann S."/>
            <person name="Alexander J.E."/>
            <person name="Rich S.A."/>
            <person name="Livny J."/>
            <person name="Vlamakis H."/>
            <person name="Clish C."/>
            <person name="Bullock K."/>
            <person name="Deik A."/>
            <person name="Scott J."/>
            <person name="Pierce K.A."/>
            <person name="Xavier R.J."/>
            <person name="Alm E.J."/>
        </authorList>
    </citation>
    <scope>NUCLEOTIDE SEQUENCE [LARGE SCALE GENOMIC DNA]</scope>
    <source>
        <strain evidence="3 6">BIOML-A140</strain>
        <strain evidence="2 7">BIOML-A141</strain>
    </source>
</reference>
<reference evidence="4 5" key="1">
    <citation type="submission" date="2018-08" db="EMBL/GenBank/DDBJ databases">
        <title>A genome reference for cultivated species of the human gut microbiota.</title>
        <authorList>
            <person name="Zou Y."/>
            <person name="Xue W."/>
            <person name="Luo G."/>
        </authorList>
    </citation>
    <scope>NUCLEOTIDE SEQUENCE [LARGE SCALE GENOMIC DNA]</scope>
    <source>
        <strain evidence="4 5">AF14-8</strain>
    </source>
</reference>
<comment type="caution">
    <text evidence="2">The sequence shown here is derived from an EMBL/GenBank/DDBJ whole genome shotgun (WGS) entry which is preliminary data.</text>
</comment>
<proteinExistence type="predicted"/>
<dbReference type="EMBL" id="WDBY01000086">
    <property type="protein sequence ID" value="KAB6469965.1"/>
    <property type="molecule type" value="Genomic_DNA"/>
</dbReference>
<name>A0A3E5FCK1_PHOVU</name>
<evidence type="ECO:0000313" key="5">
    <source>
        <dbReference type="Proteomes" id="UP000285379"/>
    </source>
</evidence>
<organism evidence="2 7">
    <name type="scientific">Phocaeicola vulgatus</name>
    <name type="common">Bacteroides vulgatus</name>
    <dbReference type="NCBI Taxonomy" id="821"/>
    <lineage>
        <taxon>Bacteria</taxon>
        <taxon>Pseudomonadati</taxon>
        <taxon>Bacteroidota</taxon>
        <taxon>Bacteroidia</taxon>
        <taxon>Bacteroidales</taxon>
        <taxon>Bacteroidaceae</taxon>
        <taxon>Phocaeicola</taxon>
    </lineage>
</organism>
<accession>A0A3E5FCK1</accession>